<evidence type="ECO:0000313" key="4">
    <source>
        <dbReference type="Proteomes" id="UP000314982"/>
    </source>
</evidence>
<dbReference type="InterPro" id="IPR001245">
    <property type="entry name" value="Ser-Thr/Tyr_kinase_cat_dom"/>
</dbReference>
<dbReference type="InterPro" id="IPR011009">
    <property type="entry name" value="Kinase-like_dom_sf"/>
</dbReference>
<reference evidence="3" key="3">
    <citation type="submission" date="2025-09" db="UniProtKB">
        <authorList>
            <consortium name="Ensembl"/>
        </authorList>
    </citation>
    <scope>IDENTIFICATION</scope>
</reference>
<protein>
    <recommendedName>
        <fullName evidence="2">Serine-threonine/tyrosine-protein kinase catalytic domain-containing protein</fullName>
    </recommendedName>
</protein>
<feature type="domain" description="Serine-threonine/tyrosine-protein kinase catalytic" evidence="2">
    <location>
        <begin position="113"/>
        <end position="148"/>
    </location>
</feature>
<dbReference type="GO" id="GO:0004672">
    <property type="term" value="F:protein kinase activity"/>
    <property type="evidence" value="ECO:0007669"/>
    <property type="project" value="InterPro"/>
</dbReference>
<dbReference type="Ensembl" id="ENSHHUT00000028410.1">
    <property type="protein sequence ID" value="ENSHHUP00000027322.1"/>
    <property type="gene ID" value="ENSHHUG00000017322.1"/>
</dbReference>
<dbReference type="SUPFAM" id="SSF56112">
    <property type="entry name" value="Protein kinase-like (PK-like)"/>
    <property type="match status" value="1"/>
</dbReference>
<accession>A0A4W5LN58</accession>
<dbReference type="PROSITE" id="PS00107">
    <property type="entry name" value="PROTEIN_KINASE_ATP"/>
    <property type="match status" value="1"/>
</dbReference>
<dbReference type="GeneTree" id="ENSGT00970000197338"/>
<evidence type="ECO:0000259" key="2">
    <source>
        <dbReference type="Pfam" id="PF07714"/>
    </source>
</evidence>
<name>A0A4W5LN58_9TELE</name>
<keyword evidence="1" id="KW-0547">Nucleotide-binding</keyword>
<sequence>MLMYVHYLHMLMYVHYLHMLMYCELSTHTDVCALSTHAEGTFSTLVVLPQRPSSALGSPVVFPSLAYAAGRMDPTLTPLLLPEKISISSFGPELLEEVKDVLIPADMLIVQHCQIIGKGHFGTVYHGYFTDHNNREIHCAVKSLNSEHLLRNVLELNQVD</sequence>
<dbReference type="STRING" id="62062.ENSHHUP00000027322"/>
<feature type="binding site" evidence="1">
    <location>
        <position position="142"/>
    </location>
    <ligand>
        <name>ATP</name>
        <dbReference type="ChEBI" id="CHEBI:30616"/>
    </ligand>
</feature>
<dbReference type="Pfam" id="PF07714">
    <property type="entry name" value="PK_Tyr_Ser-Thr"/>
    <property type="match status" value="1"/>
</dbReference>
<keyword evidence="4" id="KW-1185">Reference proteome</keyword>
<organism evidence="3 4">
    <name type="scientific">Hucho hucho</name>
    <name type="common">huchen</name>
    <dbReference type="NCBI Taxonomy" id="62062"/>
    <lineage>
        <taxon>Eukaryota</taxon>
        <taxon>Metazoa</taxon>
        <taxon>Chordata</taxon>
        <taxon>Craniata</taxon>
        <taxon>Vertebrata</taxon>
        <taxon>Euteleostomi</taxon>
        <taxon>Actinopterygii</taxon>
        <taxon>Neopterygii</taxon>
        <taxon>Teleostei</taxon>
        <taxon>Protacanthopterygii</taxon>
        <taxon>Salmoniformes</taxon>
        <taxon>Salmonidae</taxon>
        <taxon>Salmoninae</taxon>
        <taxon>Hucho</taxon>
    </lineage>
</organism>
<dbReference type="GO" id="GO:0005524">
    <property type="term" value="F:ATP binding"/>
    <property type="evidence" value="ECO:0007669"/>
    <property type="project" value="UniProtKB-UniRule"/>
</dbReference>
<dbReference type="AlphaFoldDB" id="A0A4W5LN58"/>
<dbReference type="Proteomes" id="UP000314982">
    <property type="component" value="Unassembled WGS sequence"/>
</dbReference>
<reference evidence="3" key="2">
    <citation type="submission" date="2025-08" db="UniProtKB">
        <authorList>
            <consortium name="Ensembl"/>
        </authorList>
    </citation>
    <scope>IDENTIFICATION</scope>
</reference>
<dbReference type="Gene3D" id="3.30.200.20">
    <property type="entry name" value="Phosphorylase Kinase, domain 1"/>
    <property type="match status" value="1"/>
</dbReference>
<reference evidence="4" key="1">
    <citation type="submission" date="2018-06" db="EMBL/GenBank/DDBJ databases">
        <title>Genome assembly of Danube salmon.</title>
        <authorList>
            <person name="Macqueen D.J."/>
            <person name="Gundappa M.K."/>
        </authorList>
    </citation>
    <scope>NUCLEOTIDE SEQUENCE [LARGE SCALE GENOMIC DNA]</scope>
</reference>
<dbReference type="InterPro" id="IPR017441">
    <property type="entry name" value="Protein_kinase_ATP_BS"/>
</dbReference>
<evidence type="ECO:0000313" key="3">
    <source>
        <dbReference type="Ensembl" id="ENSHHUP00000027322.1"/>
    </source>
</evidence>
<keyword evidence="1" id="KW-0067">ATP-binding</keyword>
<proteinExistence type="predicted"/>
<evidence type="ECO:0000256" key="1">
    <source>
        <dbReference type="PROSITE-ProRule" id="PRU10141"/>
    </source>
</evidence>